<dbReference type="PANTHER" id="PTHR33384">
    <property type="entry name" value="EXPRESSED PROTEIN"/>
    <property type="match status" value="1"/>
</dbReference>
<dbReference type="PANTHER" id="PTHR33384:SF40">
    <property type="match status" value="1"/>
</dbReference>
<name>A0AAV7ELJ1_ARIFI</name>
<evidence type="ECO:0000313" key="1">
    <source>
        <dbReference type="EMBL" id="KAG9449244.1"/>
    </source>
</evidence>
<gene>
    <name evidence="1" type="ORF">H6P81_009209</name>
</gene>
<dbReference type="AlphaFoldDB" id="A0AAV7ELJ1"/>
<accession>A0AAV7ELJ1</accession>
<keyword evidence="2" id="KW-1185">Reference proteome</keyword>
<dbReference type="Proteomes" id="UP000825729">
    <property type="component" value="Unassembled WGS sequence"/>
</dbReference>
<evidence type="ECO:0000313" key="2">
    <source>
        <dbReference type="Proteomes" id="UP000825729"/>
    </source>
</evidence>
<protein>
    <submittedName>
        <fullName evidence="1">Uncharacterized protein</fullName>
    </submittedName>
</protein>
<reference evidence="1 2" key="1">
    <citation type="submission" date="2021-07" db="EMBL/GenBank/DDBJ databases">
        <title>The Aristolochia fimbriata genome: insights into angiosperm evolution, floral development and chemical biosynthesis.</title>
        <authorList>
            <person name="Jiao Y."/>
        </authorList>
    </citation>
    <scope>NUCLEOTIDE SEQUENCE [LARGE SCALE GENOMIC DNA]</scope>
    <source>
        <strain evidence="1">IBCAS-2021</strain>
        <tissue evidence="1">Leaf</tissue>
    </source>
</reference>
<comment type="caution">
    <text evidence="1">The sequence shown here is derived from an EMBL/GenBank/DDBJ whole genome shotgun (WGS) entry which is preliminary data.</text>
</comment>
<organism evidence="1 2">
    <name type="scientific">Aristolochia fimbriata</name>
    <name type="common">White veined hardy Dutchman's pipe vine</name>
    <dbReference type="NCBI Taxonomy" id="158543"/>
    <lineage>
        <taxon>Eukaryota</taxon>
        <taxon>Viridiplantae</taxon>
        <taxon>Streptophyta</taxon>
        <taxon>Embryophyta</taxon>
        <taxon>Tracheophyta</taxon>
        <taxon>Spermatophyta</taxon>
        <taxon>Magnoliopsida</taxon>
        <taxon>Magnoliidae</taxon>
        <taxon>Piperales</taxon>
        <taxon>Aristolochiaceae</taxon>
        <taxon>Aristolochia</taxon>
    </lineage>
</organism>
<proteinExistence type="predicted"/>
<dbReference type="EMBL" id="JAINDJ010000004">
    <property type="protein sequence ID" value="KAG9449244.1"/>
    <property type="molecule type" value="Genomic_DNA"/>
</dbReference>
<sequence>MMDFGTTAVRSEVGVRFHDTNLVDEMREFRKLRTAFMMEKCLGKNEGLACPKPRQKSGESNSLKVGTELSDILMNKASPPYFSGSPPMRTSNPLIQDDRFQQCRSRSGVHVLKI</sequence>